<evidence type="ECO:0000313" key="14">
    <source>
        <dbReference type="Proteomes" id="UP000503251"/>
    </source>
</evidence>
<dbReference type="Pfam" id="PF04290">
    <property type="entry name" value="DctQ"/>
    <property type="match status" value="1"/>
</dbReference>
<evidence type="ECO:0000313" key="11">
    <source>
        <dbReference type="EMBL" id="QJT08739.1"/>
    </source>
</evidence>
<keyword evidence="7 9" id="KW-0472">Membrane</keyword>
<dbReference type="InterPro" id="IPR007387">
    <property type="entry name" value="TRAP_DctQ"/>
</dbReference>
<dbReference type="OrthoDB" id="5454104at2"/>
<feature type="domain" description="Tripartite ATP-independent periplasmic transporters DctQ component" evidence="10">
    <location>
        <begin position="23"/>
        <end position="152"/>
    </location>
</feature>
<evidence type="ECO:0000313" key="13">
    <source>
        <dbReference type="Proteomes" id="UP000434052"/>
    </source>
</evidence>
<keyword evidence="3" id="KW-1003">Cell membrane</keyword>
<protein>
    <submittedName>
        <fullName evidence="12">TRAP transporter small permease</fullName>
    </submittedName>
</protein>
<gene>
    <name evidence="12" type="ORF">DQK91_02615</name>
    <name evidence="11" type="ORF">E8L03_07290</name>
</gene>
<feature type="transmembrane region" description="Helical" evidence="9">
    <location>
        <begin position="87"/>
        <end position="107"/>
    </location>
</feature>
<dbReference type="PANTHER" id="PTHR35011:SF2">
    <property type="entry name" value="2,3-DIKETO-L-GULONATE TRAP TRANSPORTER SMALL PERMEASE PROTEIN YIAM"/>
    <property type="match status" value="1"/>
</dbReference>
<dbReference type="Proteomes" id="UP000434052">
    <property type="component" value="Unassembled WGS sequence"/>
</dbReference>
<evidence type="ECO:0000313" key="12">
    <source>
        <dbReference type="EMBL" id="TVM36833.1"/>
    </source>
</evidence>
<proteinExistence type="inferred from homology"/>
<comment type="subcellular location">
    <subcellularLocation>
        <location evidence="1">Cell inner membrane</location>
        <topology evidence="1">Multi-pass membrane protein</topology>
    </subcellularLocation>
</comment>
<dbReference type="EMBL" id="CP039543">
    <property type="protein sequence ID" value="QJT08739.1"/>
    <property type="molecule type" value="Genomic_DNA"/>
</dbReference>
<dbReference type="AlphaFoldDB" id="A0A6P1ZM21"/>
<feature type="transmembrane region" description="Helical" evidence="9">
    <location>
        <begin position="12"/>
        <end position="32"/>
    </location>
</feature>
<feature type="transmembrane region" description="Helical" evidence="9">
    <location>
        <begin position="127"/>
        <end position="145"/>
    </location>
</feature>
<evidence type="ECO:0000256" key="2">
    <source>
        <dbReference type="ARBA" id="ARBA00022448"/>
    </source>
</evidence>
<keyword evidence="6 9" id="KW-1133">Transmembrane helix</keyword>
<evidence type="ECO:0000256" key="9">
    <source>
        <dbReference type="SAM" id="Phobius"/>
    </source>
</evidence>
<dbReference type="PANTHER" id="PTHR35011">
    <property type="entry name" value="2,3-DIKETO-L-GULONATE TRAP TRANSPORTER SMALL PERMEASE PROTEIN YIAM"/>
    <property type="match status" value="1"/>
</dbReference>
<reference evidence="11 14" key="2">
    <citation type="submission" date="2019-04" db="EMBL/GenBank/DDBJ databases">
        <title>Isolation and culture of sulfate reducing bacteria from the cold seep of the South China Sea.</title>
        <authorList>
            <person name="Sun C."/>
            <person name="Liu R."/>
        </authorList>
    </citation>
    <scope>NUCLEOTIDE SEQUENCE [LARGE SCALE GENOMIC DNA]</scope>
    <source>
        <strain evidence="11 14">CS1</strain>
    </source>
</reference>
<evidence type="ECO:0000256" key="4">
    <source>
        <dbReference type="ARBA" id="ARBA00022519"/>
    </source>
</evidence>
<comment type="similarity">
    <text evidence="8">Belongs to the TRAP transporter small permease family.</text>
</comment>
<dbReference type="EMBL" id="QMIF01000001">
    <property type="protein sequence ID" value="TVM36833.1"/>
    <property type="molecule type" value="Genomic_DNA"/>
</dbReference>
<evidence type="ECO:0000259" key="10">
    <source>
        <dbReference type="Pfam" id="PF04290"/>
    </source>
</evidence>
<evidence type="ECO:0000256" key="6">
    <source>
        <dbReference type="ARBA" id="ARBA00022989"/>
    </source>
</evidence>
<reference evidence="12 13" key="1">
    <citation type="submission" date="2018-06" db="EMBL/GenBank/DDBJ databases">
        <title>Complete genome of Desulfovibrio marinus P48SEP.</title>
        <authorList>
            <person name="Crispim J.S."/>
            <person name="Vidigal P.M.P."/>
            <person name="Silva L.C.F."/>
            <person name="Araujo L.C."/>
            <person name="Laguardia C.N."/>
            <person name="Dias R.S."/>
            <person name="Sousa M.P."/>
            <person name="Paula S.O."/>
            <person name="Silva C."/>
        </authorList>
    </citation>
    <scope>NUCLEOTIDE SEQUENCE [LARGE SCALE GENOMIC DNA]</scope>
    <source>
        <strain evidence="12 13">P48SEP</strain>
    </source>
</reference>
<evidence type="ECO:0000256" key="1">
    <source>
        <dbReference type="ARBA" id="ARBA00004429"/>
    </source>
</evidence>
<keyword evidence="14" id="KW-1185">Reference proteome</keyword>
<keyword evidence="2" id="KW-0813">Transport</keyword>
<dbReference type="RefSeq" id="WP_144233883.1">
    <property type="nucleotide sequence ID" value="NZ_CP039543.1"/>
</dbReference>
<name>A0A6P1ZM21_9BACT</name>
<evidence type="ECO:0000256" key="3">
    <source>
        <dbReference type="ARBA" id="ARBA00022475"/>
    </source>
</evidence>
<organism evidence="12 13">
    <name type="scientific">Oceanidesulfovibrio marinus</name>
    <dbReference type="NCBI Taxonomy" id="370038"/>
    <lineage>
        <taxon>Bacteria</taxon>
        <taxon>Pseudomonadati</taxon>
        <taxon>Thermodesulfobacteriota</taxon>
        <taxon>Desulfovibrionia</taxon>
        <taxon>Desulfovibrionales</taxon>
        <taxon>Desulfovibrionaceae</taxon>
        <taxon>Oceanidesulfovibrio</taxon>
    </lineage>
</organism>
<accession>A0A6P1ZM21</accession>
<keyword evidence="5 9" id="KW-0812">Transmembrane</keyword>
<dbReference type="InterPro" id="IPR055348">
    <property type="entry name" value="DctQ"/>
</dbReference>
<sequence>MEKLLKFVRAVLFYISVIAMGAMLAIIFYQVITRYVFNFSPDWSEELARMLFVWVVFLGSALIMGEEGHLAVQILPRKFEGTAFGDFLQICINVCSYIFIGLLIVQGTKMTRTMSFQTSPGLGLSMSFVYFVMPLSGLLMLLYLIKDSIRIYRCIVTRRQSACEVPQQTPPAE</sequence>
<evidence type="ECO:0000256" key="7">
    <source>
        <dbReference type="ARBA" id="ARBA00023136"/>
    </source>
</evidence>
<dbReference type="GO" id="GO:0022857">
    <property type="term" value="F:transmembrane transporter activity"/>
    <property type="evidence" value="ECO:0007669"/>
    <property type="project" value="TreeGrafter"/>
</dbReference>
<feature type="transmembrane region" description="Helical" evidence="9">
    <location>
        <begin position="52"/>
        <end position="75"/>
    </location>
</feature>
<dbReference type="GO" id="GO:0005886">
    <property type="term" value="C:plasma membrane"/>
    <property type="evidence" value="ECO:0007669"/>
    <property type="project" value="UniProtKB-SubCell"/>
</dbReference>
<dbReference type="Proteomes" id="UP000503251">
    <property type="component" value="Chromosome"/>
</dbReference>
<dbReference type="GO" id="GO:0015740">
    <property type="term" value="P:C4-dicarboxylate transport"/>
    <property type="evidence" value="ECO:0007669"/>
    <property type="project" value="TreeGrafter"/>
</dbReference>
<evidence type="ECO:0000256" key="5">
    <source>
        <dbReference type="ARBA" id="ARBA00022692"/>
    </source>
</evidence>
<keyword evidence="4" id="KW-0997">Cell inner membrane</keyword>
<evidence type="ECO:0000256" key="8">
    <source>
        <dbReference type="ARBA" id="ARBA00038436"/>
    </source>
</evidence>